<dbReference type="OrthoDB" id="1856718at2759"/>
<dbReference type="Gene3D" id="1.20.990.10">
    <property type="entry name" value="NADPH-cytochrome p450 Reductase, Chain A, domain 3"/>
    <property type="match status" value="1"/>
</dbReference>
<dbReference type="InterPro" id="IPR003097">
    <property type="entry name" value="CysJ-like_FAD-binding"/>
</dbReference>
<dbReference type="EMBL" id="HG001461">
    <property type="protein sequence ID" value="CDF32263.1"/>
    <property type="molecule type" value="Genomic_DNA"/>
</dbReference>
<dbReference type="PROSITE" id="PS51384">
    <property type="entry name" value="FAD_FR"/>
    <property type="match status" value="1"/>
</dbReference>
<keyword evidence="4" id="KW-0285">Flavoprotein</keyword>
<dbReference type="InterPro" id="IPR017927">
    <property type="entry name" value="FAD-bd_FR_type"/>
</dbReference>
<comment type="cofactor">
    <cofactor evidence="2">
        <name>FAD</name>
        <dbReference type="ChEBI" id="CHEBI:57692"/>
    </cofactor>
</comment>
<evidence type="ECO:0000313" key="16">
    <source>
        <dbReference type="Proteomes" id="UP000012073"/>
    </source>
</evidence>
<evidence type="ECO:0000256" key="11">
    <source>
        <dbReference type="ARBA" id="ARBA00039088"/>
    </source>
</evidence>
<proteinExistence type="predicted"/>
<keyword evidence="8" id="KW-0521">NADP</keyword>
<sequence>MSPYPINVLYGTVTGNAEEIARRIHNELPGKKLGQGLLCSLEDYANVPSFNQGGSDGYAVVVVSTTGDGDPPETIRPFMRLLRKKKDTEVLKQLRFTVLALGDTNYENFCNTGKRVDKGLAKLGATRFYKRGDADDGVGLELVVEPWLEGLWTALSNEVERNAKEGPVERKNVVEVEQMALAPQEKDEAELETVVKAVTVQELGFDEARLPKVFPPKLNASVLDAGPTFEPPTSVNLSYNPDVVRCASISAAQLLTSPDAGKIVWHVEVTCDESNSIKKKYRPGDAFGVIVENDPDEVQRFLKIISVDGDSILKVVKDSGDSIATAPVSQFAAQRIDLRAVPKKSLLRCMSDYCEDIDERKALLHLCSRDGRKQYSEELVSKNMSIVEILEQKAPSCRAPISLFLDQLPCVAPRWYSATSSPELDGSAVLQFAFSVVEKGLATNSLSKACEQFLKGQPTRPVLLIARDSDSTSHFRPPVSMETDYIMIGPGTGVAPFRGFLRERAARVEKEQAHTPLNSKTILFFGCRYADKDFLYREDLEKLEETGILSSLDVAISRGGAKKVYVQDRLKARASEVADVVKNGGKIFVCGDGGGMAQSVHLILGGILAEHCCEGNEEEGKSMLRSLAEEHRYVRDIWYYGEHNQ</sequence>
<evidence type="ECO:0000259" key="13">
    <source>
        <dbReference type="PROSITE" id="PS50902"/>
    </source>
</evidence>
<dbReference type="GO" id="GO:0050660">
    <property type="term" value="F:flavin adenine dinucleotide binding"/>
    <property type="evidence" value="ECO:0007669"/>
    <property type="project" value="TreeGrafter"/>
</dbReference>
<evidence type="ECO:0000256" key="10">
    <source>
        <dbReference type="ARBA" id="ARBA00023167"/>
    </source>
</evidence>
<dbReference type="GO" id="GO:0030586">
    <property type="term" value="F:[methionine synthase] reductase (NADPH) activity"/>
    <property type="evidence" value="ECO:0007669"/>
    <property type="project" value="UniProtKB-EC"/>
</dbReference>
<dbReference type="Pfam" id="PF00175">
    <property type="entry name" value="NAD_binding_1"/>
    <property type="match status" value="1"/>
</dbReference>
<comment type="cofactor">
    <cofactor evidence="1">
        <name>FMN</name>
        <dbReference type="ChEBI" id="CHEBI:58210"/>
    </cofactor>
</comment>
<dbReference type="InterPro" id="IPR001094">
    <property type="entry name" value="Flavdoxin-like"/>
</dbReference>
<evidence type="ECO:0000256" key="3">
    <source>
        <dbReference type="ARBA" id="ARBA00022605"/>
    </source>
</evidence>
<dbReference type="InterPro" id="IPR029039">
    <property type="entry name" value="Flavoprotein-like_sf"/>
</dbReference>
<dbReference type="InterPro" id="IPR039261">
    <property type="entry name" value="FNR_nucleotide-bd"/>
</dbReference>
<evidence type="ECO:0000259" key="14">
    <source>
        <dbReference type="PROSITE" id="PS51384"/>
    </source>
</evidence>
<dbReference type="KEGG" id="ccp:CHC_T00009055001"/>
<dbReference type="AlphaFoldDB" id="R7Q2Y9"/>
<dbReference type="GeneID" id="17319645"/>
<dbReference type="SUPFAM" id="SSF52218">
    <property type="entry name" value="Flavoproteins"/>
    <property type="match status" value="1"/>
</dbReference>
<evidence type="ECO:0000256" key="5">
    <source>
        <dbReference type="ARBA" id="ARBA00022643"/>
    </source>
</evidence>
<dbReference type="InterPro" id="IPR017938">
    <property type="entry name" value="Riboflavin_synthase-like_b-brl"/>
</dbReference>
<evidence type="ECO:0000256" key="6">
    <source>
        <dbReference type="ARBA" id="ARBA00022691"/>
    </source>
</evidence>
<dbReference type="Gene3D" id="2.40.30.10">
    <property type="entry name" value="Translation factors"/>
    <property type="match status" value="1"/>
</dbReference>
<reference evidence="16" key="1">
    <citation type="journal article" date="2013" name="Proc. Natl. Acad. Sci. U.S.A.">
        <title>Genome structure and metabolic features in the red seaweed Chondrus crispus shed light on evolution of the Archaeplastida.</title>
        <authorList>
            <person name="Collen J."/>
            <person name="Porcel B."/>
            <person name="Carre W."/>
            <person name="Ball S.G."/>
            <person name="Chaparro C."/>
            <person name="Tonon T."/>
            <person name="Barbeyron T."/>
            <person name="Michel G."/>
            <person name="Noel B."/>
            <person name="Valentin K."/>
            <person name="Elias M."/>
            <person name="Artiguenave F."/>
            <person name="Arun A."/>
            <person name="Aury J.M."/>
            <person name="Barbosa-Neto J.F."/>
            <person name="Bothwell J.H."/>
            <person name="Bouget F.Y."/>
            <person name="Brillet L."/>
            <person name="Cabello-Hurtado F."/>
            <person name="Capella-Gutierrez S."/>
            <person name="Charrier B."/>
            <person name="Cladiere L."/>
            <person name="Cock J.M."/>
            <person name="Coelho S.M."/>
            <person name="Colleoni C."/>
            <person name="Czjzek M."/>
            <person name="Da Silva C."/>
            <person name="Delage L."/>
            <person name="Denoeud F."/>
            <person name="Deschamps P."/>
            <person name="Dittami S.M."/>
            <person name="Gabaldon T."/>
            <person name="Gachon C.M."/>
            <person name="Groisillier A."/>
            <person name="Herve C."/>
            <person name="Jabbari K."/>
            <person name="Katinka M."/>
            <person name="Kloareg B."/>
            <person name="Kowalczyk N."/>
            <person name="Labadie K."/>
            <person name="Leblanc C."/>
            <person name="Lopez P.J."/>
            <person name="McLachlan D.H."/>
            <person name="Meslet-Cladiere L."/>
            <person name="Moustafa A."/>
            <person name="Nehr Z."/>
            <person name="Nyvall Collen P."/>
            <person name="Panaud O."/>
            <person name="Partensky F."/>
            <person name="Poulain J."/>
            <person name="Rensing S.A."/>
            <person name="Rousvoal S."/>
            <person name="Samson G."/>
            <person name="Symeonidi A."/>
            <person name="Weissenbach J."/>
            <person name="Zambounis A."/>
            <person name="Wincker P."/>
            <person name="Boyen C."/>
        </authorList>
    </citation>
    <scope>NUCLEOTIDE SEQUENCE [LARGE SCALE GENOMIC DNA]</scope>
    <source>
        <strain evidence="16">cv. Stackhouse</strain>
    </source>
</reference>
<accession>R7Q2Y9</accession>
<dbReference type="GO" id="GO:0050667">
    <property type="term" value="P:homocysteine metabolic process"/>
    <property type="evidence" value="ECO:0007669"/>
    <property type="project" value="TreeGrafter"/>
</dbReference>
<feature type="domain" description="FAD-binding FR-type" evidence="14">
    <location>
        <begin position="242"/>
        <end position="478"/>
    </location>
</feature>
<evidence type="ECO:0000256" key="2">
    <source>
        <dbReference type="ARBA" id="ARBA00001974"/>
    </source>
</evidence>
<dbReference type="PROSITE" id="PS50902">
    <property type="entry name" value="FLAVODOXIN_LIKE"/>
    <property type="match status" value="1"/>
</dbReference>
<dbReference type="GO" id="GO:0010181">
    <property type="term" value="F:FMN binding"/>
    <property type="evidence" value="ECO:0007669"/>
    <property type="project" value="InterPro"/>
</dbReference>
<evidence type="ECO:0000313" key="15">
    <source>
        <dbReference type="EMBL" id="CDF32263.1"/>
    </source>
</evidence>
<dbReference type="FunFam" id="3.40.50.80:FF:000001">
    <property type="entry name" value="NADPH--cytochrome P450 reductase 1"/>
    <property type="match status" value="1"/>
</dbReference>
<dbReference type="PANTHER" id="PTHR19384">
    <property type="entry name" value="NITRIC OXIDE SYNTHASE-RELATED"/>
    <property type="match status" value="1"/>
</dbReference>
<evidence type="ECO:0000256" key="1">
    <source>
        <dbReference type="ARBA" id="ARBA00001917"/>
    </source>
</evidence>
<dbReference type="EC" id="1.16.1.8" evidence="11"/>
<keyword evidence="16" id="KW-1185">Reference proteome</keyword>
<keyword evidence="3" id="KW-0028">Amino-acid biosynthesis</keyword>
<dbReference type="GO" id="GO:0005829">
    <property type="term" value="C:cytosol"/>
    <property type="evidence" value="ECO:0007669"/>
    <property type="project" value="TreeGrafter"/>
</dbReference>
<dbReference type="PhylomeDB" id="R7Q2Y9"/>
<protein>
    <recommendedName>
        <fullName evidence="12">Methionine synthase reductase</fullName>
        <ecNumber evidence="11">1.16.1.8</ecNumber>
    </recommendedName>
</protein>
<dbReference type="InterPro" id="IPR008254">
    <property type="entry name" value="Flavodoxin/NO_synth"/>
</dbReference>
<dbReference type="PRINTS" id="PR00369">
    <property type="entry name" value="FLAVODOXIN"/>
</dbReference>
<keyword evidence="7" id="KW-0274">FAD</keyword>
<dbReference type="GO" id="GO:0009086">
    <property type="term" value="P:methionine biosynthetic process"/>
    <property type="evidence" value="ECO:0007669"/>
    <property type="project" value="UniProtKB-KW"/>
</dbReference>
<evidence type="ECO:0000256" key="8">
    <source>
        <dbReference type="ARBA" id="ARBA00022857"/>
    </source>
</evidence>
<keyword evidence="6" id="KW-0949">S-adenosyl-L-methionine</keyword>
<evidence type="ECO:0000256" key="12">
    <source>
        <dbReference type="ARBA" id="ARBA00040659"/>
    </source>
</evidence>
<dbReference type="Pfam" id="PF00258">
    <property type="entry name" value="Flavodoxin_1"/>
    <property type="match status" value="1"/>
</dbReference>
<keyword evidence="5" id="KW-0288">FMN</keyword>
<dbReference type="Gramene" id="CDF32263">
    <property type="protein sequence ID" value="CDF32263"/>
    <property type="gene ID" value="CHC_T00009055001"/>
</dbReference>
<dbReference type="Pfam" id="PF00667">
    <property type="entry name" value="FAD_binding_1"/>
    <property type="match status" value="1"/>
</dbReference>
<dbReference type="InterPro" id="IPR023173">
    <property type="entry name" value="NADPH_Cyt_P450_Rdtase_alpha"/>
</dbReference>
<dbReference type="InterPro" id="IPR001433">
    <property type="entry name" value="OxRdtase_FAD/NAD-bd"/>
</dbReference>
<gene>
    <name evidence="15" type="ORF">CHC_T00009055001</name>
</gene>
<keyword evidence="10" id="KW-0486">Methionine biosynthesis</keyword>
<evidence type="ECO:0000256" key="9">
    <source>
        <dbReference type="ARBA" id="ARBA00023002"/>
    </source>
</evidence>
<dbReference type="Proteomes" id="UP000012073">
    <property type="component" value="Unassembled WGS sequence"/>
</dbReference>
<dbReference type="SUPFAM" id="SSF52343">
    <property type="entry name" value="Ferredoxin reductase-like, C-terminal NADP-linked domain"/>
    <property type="match status" value="1"/>
</dbReference>
<dbReference type="OMA" id="LFFGHQR"/>
<dbReference type="InterPro" id="IPR001709">
    <property type="entry name" value="Flavoprot_Pyr_Nucl_cyt_Rdtase"/>
</dbReference>
<dbReference type="PRINTS" id="PR00371">
    <property type="entry name" value="FPNCR"/>
</dbReference>
<dbReference type="RefSeq" id="XP_005711928.1">
    <property type="nucleotide sequence ID" value="XM_005711871.1"/>
</dbReference>
<dbReference type="STRING" id="2769.R7Q2Y9"/>
<dbReference type="Gene3D" id="3.40.50.360">
    <property type="match status" value="1"/>
</dbReference>
<feature type="domain" description="Flavodoxin-like" evidence="13">
    <location>
        <begin position="6"/>
        <end position="152"/>
    </location>
</feature>
<dbReference type="FunFam" id="3.40.50.360:FF:000059">
    <property type="entry name" value="5-methyltetrahydrofolate-homocysteine methyltransferase reductase"/>
    <property type="match status" value="1"/>
</dbReference>
<dbReference type="PANTHER" id="PTHR19384:SF84">
    <property type="entry name" value="METHIONINE SYNTHASE REDUCTASE"/>
    <property type="match status" value="1"/>
</dbReference>
<dbReference type="SUPFAM" id="SSF63380">
    <property type="entry name" value="Riboflavin synthase domain-like"/>
    <property type="match status" value="1"/>
</dbReference>
<evidence type="ECO:0000256" key="4">
    <source>
        <dbReference type="ARBA" id="ARBA00022630"/>
    </source>
</evidence>
<name>R7Q2Y9_CHOCR</name>
<keyword evidence="9" id="KW-0560">Oxidoreductase</keyword>
<evidence type="ECO:0000256" key="7">
    <source>
        <dbReference type="ARBA" id="ARBA00022827"/>
    </source>
</evidence>
<organism evidence="15 16">
    <name type="scientific">Chondrus crispus</name>
    <name type="common">Carrageen Irish moss</name>
    <name type="synonym">Polymorpha crispa</name>
    <dbReference type="NCBI Taxonomy" id="2769"/>
    <lineage>
        <taxon>Eukaryota</taxon>
        <taxon>Rhodophyta</taxon>
        <taxon>Florideophyceae</taxon>
        <taxon>Rhodymeniophycidae</taxon>
        <taxon>Gigartinales</taxon>
        <taxon>Gigartinaceae</taxon>
        <taxon>Chondrus</taxon>
    </lineage>
</organism>
<dbReference type="Gene3D" id="3.40.50.80">
    <property type="entry name" value="Nucleotide-binding domain of ferredoxin-NADP reductase (FNR) module"/>
    <property type="match status" value="1"/>
</dbReference>